<proteinExistence type="predicted"/>
<dbReference type="Proteomes" id="UP000233837">
    <property type="component" value="Unassembled WGS sequence"/>
</dbReference>
<dbReference type="EMBL" id="KZ503495">
    <property type="protein sequence ID" value="PKU63445.1"/>
    <property type="molecule type" value="Genomic_DNA"/>
</dbReference>
<sequence>MDTYCPRGRVMPLVREERRRGRYKDLDPKGGPIYRKRGVGKKCWVPRHQPLHPAYALHITNPSYVSLPHHRFILHGTATSSTIVPVMATSPTT</sequence>
<dbReference type="AlphaFoldDB" id="A0A2I0VJ67"/>
<keyword evidence="2" id="KW-1185">Reference proteome</keyword>
<protein>
    <submittedName>
        <fullName evidence="1">Uncharacterized protein</fullName>
    </submittedName>
</protein>
<organism evidence="1 2">
    <name type="scientific">Dendrobium catenatum</name>
    <dbReference type="NCBI Taxonomy" id="906689"/>
    <lineage>
        <taxon>Eukaryota</taxon>
        <taxon>Viridiplantae</taxon>
        <taxon>Streptophyta</taxon>
        <taxon>Embryophyta</taxon>
        <taxon>Tracheophyta</taxon>
        <taxon>Spermatophyta</taxon>
        <taxon>Magnoliopsida</taxon>
        <taxon>Liliopsida</taxon>
        <taxon>Asparagales</taxon>
        <taxon>Orchidaceae</taxon>
        <taxon>Epidendroideae</taxon>
        <taxon>Malaxideae</taxon>
        <taxon>Dendrobiinae</taxon>
        <taxon>Dendrobium</taxon>
    </lineage>
</organism>
<reference evidence="1 2" key="1">
    <citation type="journal article" date="2016" name="Sci. Rep.">
        <title>The Dendrobium catenatum Lindl. genome sequence provides insights into polysaccharide synthase, floral development and adaptive evolution.</title>
        <authorList>
            <person name="Zhang G.Q."/>
            <person name="Xu Q."/>
            <person name="Bian C."/>
            <person name="Tsai W.C."/>
            <person name="Yeh C.M."/>
            <person name="Liu K.W."/>
            <person name="Yoshida K."/>
            <person name="Zhang L.S."/>
            <person name="Chang S.B."/>
            <person name="Chen F."/>
            <person name="Shi Y."/>
            <person name="Su Y.Y."/>
            <person name="Zhang Y.Q."/>
            <person name="Chen L.J."/>
            <person name="Yin Y."/>
            <person name="Lin M."/>
            <person name="Huang H."/>
            <person name="Deng H."/>
            <person name="Wang Z.W."/>
            <person name="Zhu S.L."/>
            <person name="Zhao X."/>
            <person name="Deng C."/>
            <person name="Niu S.C."/>
            <person name="Huang J."/>
            <person name="Wang M."/>
            <person name="Liu G.H."/>
            <person name="Yang H.J."/>
            <person name="Xiao X.J."/>
            <person name="Hsiao Y.Y."/>
            <person name="Wu W.L."/>
            <person name="Chen Y.Y."/>
            <person name="Mitsuda N."/>
            <person name="Ohme-Takagi M."/>
            <person name="Luo Y.B."/>
            <person name="Van de Peer Y."/>
            <person name="Liu Z.J."/>
        </authorList>
    </citation>
    <scope>NUCLEOTIDE SEQUENCE [LARGE SCALE GENOMIC DNA]</scope>
    <source>
        <tissue evidence="1">The whole plant</tissue>
    </source>
</reference>
<accession>A0A2I0VJ67</accession>
<evidence type="ECO:0000313" key="2">
    <source>
        <dbReference type="Proteomes" id="UP000233837"/>
    </source>
</evidence>
<evidence type="ECO:0000313" key="1">
    <source>
        <dbReference type="EMBL" id="PKU63445.1"/>
    </source>
</evidence>
<name>A0A2I0VJ67_9ASPA</name>
<reference evidence="1 2" key="2">
    <citation type="journal article" date="2017" name="Nature">
        <title>The Apostasia genome and the evolution of orchids.</title>
        <authorList>
            <person name="Zhang G.Q."/>
            <person name="Liu K.W."/>
            <person name="Li Z."/>
            <person name="Lohaus R."/>
            <person name="Hsiao Y.Y."/>
            <person name="Niu S.C."/>
            <person name="Wang J.Y."/>
            <person name="Lin Y.C."/>
            <person name="Xu Q."/>
            <person name="Chen L.J."/>
            <person name="Yoshida K."/>
            <person name="Fujiwara S."/>
            <person name="Wang Z.W."/>
            <person name="Zhang Y.Q."/>
            <person name="Mitsuda N."/>
            <person name="Wang M."/>
            <person name="Liu G.H."/>
            <person name="Pecoraro L."/>
            <person name="Huang H.X."/>
            <person name="Xiao X.J."/>
            <person name="Lin M."/>
            <person name="Wu X.Y."/>
            <person name="Wu W.L."/>
            <person name="Chen Y.Y."/>
            <person name="Chang S.B."/>
            <person name="Sakamoto S."/>
            <person name="Ohme-Takagi M."/>
            <person name="Yagi M."/>
            <person name="Zeng S.J."/>
            <person name="Shen C.Y."/>
            <person name="Yeh C.M."/>
            <person name="Luo Y.B."/>
            <person name="Tsai W.C."/>
            <person name="Van de Peer Y."/>
            <person name="Liu Z.J."/>
        </authorList>
    </citation>
    <scope>NUCLEOTIDE SEQUENCE [LARGE SCALE GENOMIC DNA]</scope>
    <source>
        <tissue evidence="1">The whole plant</tissue>
    </source>
</reference>
<gene>
    <name evidence="1" type="ORF">MA16_Dca024939</name>
</gene>